<sequence>MSGGHLKPVFCGHLPSVLTHHLVTTPANVHDVTQAHALVHGEESDVYADAGYRGVDRRAETQGLKICWHVALRAGKRSALCDETARLAERRKASIRAKVEHAFHIVKNRFGHRKVRYKGLAKNTAQLFTLFALANLFLVKRRLLAQHGQIAS</sequence>
<dbReference type="AlphaFoldDB" id="A0A2Z6E166"/>
<dbReference type="PANTHER" id="PTHR35604:SF2">
    <property type="entry name" value="TRANSPOSASE INSH FOR INSERTION SEQUENCE ELEMENT IS5A-RELATED"/>
    <property type="match status" value="1"/>
</dbReference>
<dbReference type="Proteomes" id="UP000262004">
    <property type="component" value="Plasmid pTH1"/>
</dbReference>
<dbReference type="PANTHER" id="PTHR35604">
    <property type="entry name" value="TRANSPOSASE INSH FOR INSERTION SEQUENCE ELEMENT IS5A-RELATED"/>
    <property type="match status" value="1"/>
</dbReference>
<keyword evidence="2" id="KW-0614">Plasmid</keyword>
<keyword evidence="3" id="KW-1185">Reference proteome</keyword>
<reference evidence="2 3" key="1">
    <citation type="submission" date="2018-04" db="EMBL/GenBank/DDBJ databases">
        <title>Complete genome sequence of Hydrogenophilus thermoluteolus TH-1.</title>
        <authorList>
            <person name="Arai H."/>
        </authorList>
    </citation>
    <scope>NUCLEOTIDE SEQUENCE [LARGE SCALE GENOMIC DNA]</scope>
    <source>
        <strain evidence="2 3">TH-1</strain>
        <plasmid evidence="3">pth1 dna</plasmid>
    </source>
</reference>
<geneLocation type="plasmid" evidence="3">
    <name>pth1 dna</name>
</geneLocation>
<organism evidence="2 3">
    <name type="scientific">Hydrogenophilus thermoluteolus</name>
    <name type="common">Pseudomonas hydrogenothermophila</name>
    <dbReference type="NCBI Taxonomy" id="297"/>
    <lineage>
        <taxon>Bacteria</taxon>
        <taxon>Pseudomonadati</taxon>
        <taxon>Pseudomonadota</taxon>
        <taxon>Hydrogenophilia</taxon>
        <taxon>Hydrogenophilales</taxon>
        <taxon>Hydrogenophilaceae</taxon>
        <taxon>Hydrogenophilus</taxon>
    </lineage>
</organism>
<dbReference type="KEGG" id="htl:HPTL_P043"/>
<dbReference type="GO" id="GO:0003677">
    <property type="term" value="F:DNA binding"/>
    <property type="evidence" value="ECO:0007669"/>
    <property type="project" value="InterPro"/>
</dbReference>
<dbReference type="GO" id="GO:0004803">
    <property type="term" value="F:transposase activity"/>
    <property type="evidence" value="ECO:0007669"/>
    <property type="project" value="InterPro"/>
</dbReference>
<protein>
    <submittedName>
        <fullName evidence="2">Transposase</fullName>
    </submittedName>
</protein>
<feature type="domain" description="Transposase IS4-like" evidence="1">
    <location>
        <begin position="18"/>
        <end position="136"/>
    </location>
</feature>
<name>A0A2Z6E166_HYDTE</name>
<gene>
    <name evidence="2" type="ORF">HPTL_P043</name>
</gene>
<accession>A0A2Z6E166</accession>
<dbReference type="EMBL" id="AP018559">
    <property type="protein sequence ID" value="BBD78388.1"/>
    <property type="molecule type" value="Genomic_DNA"/>
</dbReference>
<proteinExistence type="predicted"/>
<dbReference type="Pfam" id="PF01609">
    <property type="entry name" value="DDE_Tnp_1"/>
    <property type="match status" value="1"/>
</dbReference>
<dbReference type="InterPro" id="IPR002559">
    <property type="entry name" value="Transposase_11"/>
</dbReference>
<evidence type="ECO:0000259" key="1">
    <source>
        <dbReference type="Pfam" id="PF01609"/>
    </source>
</evidence>
<dbReference type="GO" id="GO:0006313">
    <property type="term" value="P:DNA transposition"/>
    <property type="evidence" value="ECO:0007669"/>
    <property type="project" value="InterPro"/>
</dbReference>
<evidence type="ECO:0000313" key="2">
    <source>
        <dbReference type="EMBL" id="BBD78388.1"/>
    </source>
</evidence>
<evidence type="ECO:0000313" key="3">
    <source>
        <dbReference type="Proteomes" id="UP000262004"/>
    </source>
</evidence>